<feature type="short sequence motif" description="HXTX 1" evidence="2">
    <location>
        <begin position="36"/>
        <end position="39"/>
    </location>
</feature>
<reference evidence="3 4" key="1">
    <citation type="submission" date="2023-10" db="EMBL/GenBank/DDBJ databases">
        <title>Characteristics and mechanism of a salt-tolerant marine origin heterotrophic nitrifying- aerobic denitrifying bacteria Marinobacter xestospongiae HN1.</title>
        <authorList>
            <person name="Qi R."/>
        </authorList>
    </citation>
    <scope>NUCLEOTIDE SEQUENCE [LARGE SCALE GENOMIC DNA]</scope>
    <source>
        <strain evidence="3 4">HN1</strain>
    </source>
</reference>
<feature type="active site" description="Proton donor" evidence="2">
    <location>
        <position position="36"/>
    </location>
</feature>
<dbReference type="PANTHER" id="PTHR35561">
    <property type="entry name" value="RNA 2',3'-CYCLIC PHOSPHODIESTERASE"/>
    <property type="match status" value="1"/>
</dbReference>
<comment type="caution">
    <text evidence="3">The sequence shown here is derived from an EMBL/GenBank/DDBJ whole genome shotgun (WGS) entry which is preliminary data.</text>
</comment>
<gene>
    <name evidence="3" type="primary">thpR</name>
    <name evidence="3" type="ORF">RYS15_04195</name>
</gene>
<dbReference type="HAMAP" id="MF_01940">
    <property type="entry name" value="RNA_CPDase"/>
    <property type="match status" value="1"/>
</dbReference>
<dbReference type="EC" id="3.1.4.58" evidence="2"/>
<dbReference type="InterPro" id="IPR009097">
    <property type="entry name" value="Cyclic_Pdiesterase"/>
</dbReference>
<accession>A0ABU3VUI5</accession>
<evidence type="ECO:0000313" key="3">
    <source>
        <dbReference type="EMBL" id="MDV2077866.1"/>
    </source>
</evidence>
<dbReference type="EMBL" id="JAWIIJ010000002">
    <property type="protein sequence ID" value="MDV2077866.1"/>
    <property type="molecule type" value="Genomic_DNA"/>
</dbReference>
<sequence>MRLFIGLELPAAIKTQVLATHMPLAHARWQTDEQLHLTLNFLGNVPDNDCAGIERLVQTFGLGHFNLTLTGAGHFRHRAIWLGAQPESPLRRLHERLTDALVPLGIGPDTRPFRPHVTVARLGKGAEATPYLEAWSHFRSAPFPVNRISLFASTPGAGGSRYDIIARSGS</sequence>
<evidence type="ECO:0000313" key="4">
    <source>
        <dbReference type="Proteomes" id="UP001269819"/>
    </source>
</evidence>
<keyword evidence="4" id="KW-1185">Reference proteome</keyword>
<dbReference type="Proteomes" id="UP001269819">
    <property type="component" value="Unassembled WGS sequence"/>
</dbReference>
<protein>
    <recommendedName>
        <fullName evidence="2">RNA 2',3'-cyclic phosphodiesterase</fullName>
        <shortName evidence="2">RNA 2',3'-CPDase</shortName>
        <ecNumber evidence="2">3.1.4.58</ecNumber>
    </recommendedName>
</protein>
<dbReference type="SUPFAM" id="SSF55144">
    <property type="entry name" value="LigT-like"/>
    <property type="match status" value="1"/>
</dbReference>
<feature type="short sequence motif" description="HXTX 2" evidence="2">
    <location>
        <begin position="116"/>
        <end position="119"/>
    </location>
</feature>
<comment type="similarity">
    <text evidence="2">Belongs to the 2H phosphoesterase superfamily. ThpR family.</text>
</comment>
<name>A0ABU3VUI5_9GAMM</name>
<dbReference type="Gene3D" id="3.90.1140.10">
    <property type="entry name" value="Cyclic phosphodiesterase"/>
    <property type="match status" value="1"/>
</dbReference>
<comment type="function">
    <text evidence="2">Hydrolyzes RNA 2',3'-cyclic phosphodiester to an RNA 2'-phosphomonoester.</text>
</comment>
<dbReference type="NCBIfam" id="TIGR02258">
    <property type="entry name" value="2_5_ligase"/>
    <property type="match status" value="1"/>
</dbReference>
<dbReference type="Pfam" id="PF13563">
    <property type="entry name" value="2_5_RNA_ligase2"/>
    <property type="match status" value="1"/>
</dbReference>
<comment type="catalytic activity">
    <reaction evidence="2">
        <text>a 3'-end 2',3'-cyclophospho-ribonucleotide-RNA + H2O = a 3'-end 2'-phospho-ribonucleotide-RNA + H(+)</text>
        <dbReference type="Rhea" id="RHEA:11828"/>
        <dbReference type="Rhea" id="RHEA-COMP:10464"/>
        <dbReference type="Rhea" id="RHEA-COMP:17353"/>
        <dbReference type="ChEBI" id="CHEBI:15377"/>
        <dbReference type="ChEBI" id="CHEBI:15378"/>
        <dbReference type="ChEBI" id="CHEBI:83064"/>
        <dbReference type="ChEBI" id="CHEBI:173113"/>
        <dbReference type="EC" id="3.1.4.58"/>
    </reaction>
</comment>
<dbReference type="RefSeq" id="WP_316972735.1">
    <property type="nucleotide sequence ID" value="NZ_JAWIIJ010000002.1"/>
</dbReference>
<feature type="active site" description="Proton acceptor" evidence="2">
    <location>
        <position position="116"/>
    </location>
</feature>
<proteinExistence type="inferred from homology"/>
<evidence type="ECO:0000256" key="1">
    <source>
        <dbReference type="ARBA" id="ARBA00022801"/>
    </source>
</evidence>
<dbReference type="InterPro" id="IPR004175">
    <property type="entry name" value="RNA_CPDase"/>
</dbReference>
<keyword evidence="1 2" id="KW-0378">Hydrolase</keyword>
<evidence type="ECO:0000256" key="2">
    <source>
        <dbReference type="HAMAP-Rule" id="MF_01940"/>
    </source>
</evidence>
<dbReference type="PANTHER" id="PTHR35561:SF1">
    <property type="entry name" value="RNA 2',3'-CYCLIC PHOSPHODIESTERASE"/>
    <property type="match status" value="1"/>
</dbReference>
<organism evidence="3 4">
    <name type="scientific">Marinobacter xestospongiae</name>
    <dbReference type="NCBI Taxonomy" id="994319"/>
    <lineage>
        <taxon>Bacteria</taxon>
        <taxon>Pseudomonadati</taxon>
        <taxon>Pseudomonadota</taxon>
        <taxon>Gammaproteobacteria</taxon>
        <taxon>Pseudomonadales</taxon>
        <taxon>Marinobacteraceae</taxon>
        <taxon>Marinobacter</taxon>
    </lineage>
</organism>